<dbReference type="AlphaFoldDB" id="A0A5C1YCI9"/>
<reference evidence="4 5" key="1">
    <citation type="submission" date="2019-09" db="EMBL/GenBank/DDBJ databases">
        <title>Genome sequencing of strain KACC 19322.</title>
        <authorList>
            <person name="Heo J."/>
            <person name="Kim S.-J."/>
            <person name="Kim J.-S."/>
            <person name="Hong S.-B."/>
            <person name="Kwon S.-W."/>
        </authorList>
    </citation>
    <scope>NUCLEOTIDE SEQUENCE [LARGE SCALE GENOMIC DNA]</scope>
    <source>
        <strain evidence="4 5">KACC 19322</strain>
    </source>
</reference>
<keyword evidence="2" id="KW-0808">Transferase</keyword>
<dbReference type="PANTHER" id="PTHR34106">
    <property type="entry name" value="GLYCOSIDASE"/>
    <property type="match status" value="1"/>
</dbReference>
<dbReference type="SUPFAM" id="SSF75005">
    <property type="entry name" value="Arabinanase/levansucrase/invertase"/>
    <property type="match status" value="1"/>
</dbReference>
<accession>A0A5C1YCI9</accession>
<dbReference type="Proteomes" id="UP000322159">
    <property type="component" value="Chromosome"/>
</dbReference>
<dbReference type="EMBL" id="CP043504">
    <property type="protein sequence ID" value="QEO10819.1"/>
    <property type="molecule type" value="Genomic_DNA"/>
</dbReference>
<dbReference type="Pfam" id="PF04041">
    <property type="entry name" value="Glyco_hydro_130"/>
    <property type="match status" value="1"/>
</dbReference>
<proteinExistence type="inferred from homology"/>
<dbReference type="GO" id="GO:0016757">
    <property type="term" value="F:glycosyltransferase activity"/>
    <property type="evidence" value="ECO:0007669"/>
    <property type="project" value="UniProtKB-KW"/>
</dbReference>
<gene>
    <name evidence="4" type="ORF">FLP23_06915</name>
</gene>
<evidence type="ECO:0000256" key="2">
    <source>
        <dbReference type="ARBA" id="ARBA00022679"/>
    </source>
</evidence>
<dbReference type="OrthoDB" id="9776657at2"/>
<sequence length="452" mass="48956">MSLEVRDAEVELRADPARVVVDLFLPGESTPGATSRTEQVVARVLSLPREALDAEVVRLGQSFGRRIARLPERARANAEKVLPLPTSLDAAQLLVLGATFMAEYAVEGAAVCNPSVVVAPDQQGLGAGRLRVLRSLRSIGDASWGLDELQRALEHDGPLTEVAQSVLQKLSPRPDAIEVEAAIAALASEFFQHYDSASRVEAIRRAVRSVYDAVFAADTALSRRVLLPVSADERHGMEDVRFVRFVDDDGTVDYRASYTAYNGHAISSRLITTLDFVRFSIRRLTGAPARTKGMAFFPRRVDGRLLALTRSDGESVSLATSDDGTHWNDEGLVHVPSEPWEIVQSGNCGSPIETGRGWLTLIHGVGPVRRYSIGALLLDLDDPSQVIGRLVAPLLEPPGSGHDGYVPNVVYTCGAVLQEGTLWIPYGVGDDHIRVASVRVDELLDAMVPVPH</sequence>
<organism evidence="4 5">
    <name type="scientific">Protaetiibacter larvae</name>
    <dbReference type="NCBI Taxonomy" id="2592654"/>
    <lineage>
        <taxon>Bacteria</taxon>
        <taxon>Bacillati</taxon>
        <taxon>Actinomycetota</taxon>
        <taxon>Actinomycetes</taxon>
        <taxon>Micrococcales</taxon>
        <taxon>Microbacteriaceae</taxon>
        <taxon>Protaetiibacter</taxon>
    </lineage>
</organism>
<dbReference type="KEGG" id="lyk:FLP23_06915"/>
<dbReference type="Gene3D" id="2.115.10.20">
    <property type="entry name" value="Glycosyl hydrolase domain, family 43"/>
    <property type="match status" value="1"/>
</dbReference>
<protein>
    <submittedName>
        <fullName evidence="4">Glycosylase</fullName>
    </submittedName>
</protein>
<evidence type="ECO:0000256" key="1">
    <source>
        <dbReference type="ARBA" id="ARBA00022676"/>
    </source>
</evidence>
<evidence type="ECO:0000313" key="5">
    <source>
        <dbReference type="Proteomes" id="UP000322159"/>
    </source>
</evidence>
<dbReference type="PANTHER" id="PTHR34106:SF4">
    <property type="entry name" value="BLL5143 PROTEIN"/>
    <property type="match status" value="1"/>
</dbReference>
<comment type="similarity">
    <text evidence="3">Belongs to the glycosyl hydrolase 130 family.</text>
</comment>
<dbReference type="InterPro" id="IPR023296">
    <property type="entry name" value="Glyco_hydro_beta-prop_sf"/>
</dbReference>
<name>A0A5C1YCI9_9MICO</name>
<keyword evidence="5" id="KW-1185">Reference proteome</keyword>
<evidence type="ECO:0000256" key="3">
    <source>
        <dbReference type="ARBA" id="ARBA00024356"/>
    </source>
</evidence>
<evidence type="ECO:0000313" key="4">
    <source>
        <dbReference type="EMBL" id="QEO10819.1"/>
    </source>
</evidence>
<dbReference type="InterPro" id="IPR007184">
    <property type="entry name" value="Mannoside_phosphorylase"/>
</dbReference>
<keyword evidence="1" id="KW-0328">Glycosyltransferase</keyword>